<keyword evidence="2" id="KW-1185">Reference proteome</keyword>
<protein>
    <submittedName>
        <fullName evidence="1">Uncharacterized protein</fullName>
    </submittedName>
</protein>
<proteinExistence type="predicted"/>
<evidence type="ECO:0000313" key="1">
    <source>
        <dbReference type="EMBL" id="KAI4839110.1"/>
    </source>
</evidence>
<dbReference type="EMBL" id="CM043776">
    <property type="protein sequence ID" value="KAI4839110.1"/>
    <property type="molecule type" value="Genomic_DNA"/>
</dbReference>
<reference evidence="1" key="1">
    <citation type="submission" date="2022-06" db="EMBL/GenBank/DDBJ databases">
        <title>The First Complete Genome of the Simian Malaria Parasite Plasmodium brasilianum.</title>
        <authorList>
            <person name="Bajic M."/>
            <person name="Ravishankar S."/>
        </authorList>
    </citation>
    <scope>NUCLEOTIDE SEQUENCE</scope>
    <source>
        <strain evidence="1">Bolivian I</strain>
    </source>
</reference>
<name>A0ACB9YCH3_PLABR</name>
<gene>
    <name evidence="1" type="ORF">MKS88_002626</name>
</gene>
<evidence type="ECO:0000313" key="2">
    <source>
        <dbReference type="Proteomes" id="UP001056978"/>
    </source>
</evidence>
<organism evidence="1 2">
    <name type="scientific">Plasmodium brasilianum</name>
    <dbReference type="NCBI Taxonomy" id="5824"/>
    <lineage>
        <taxon>Eukaryota</taxon>
        <taxon>Sar</taxon>
        <taxon>Alveolata</taxon>
        <taxon>Apicomplexa</taxon>
        <taxon>Aconoidasida</taxon>
        <taxon>Haemosporida</taxon>
        <taxon>Plasmodiidae</taxon>
        <taxon>Plasmodium</taxon>
        <taxon>Plasmodium (Plasmodium)</taxon>
    </lineage>
</organism>
<dbReference type="Proteomes" id="UP001056978">
    <property type="component" value="Chromosome 8"/>
</dbReference>
<comment type="caution">
    <text evidence="1">The sequence shown here is derived from an EMBL/GenBank/DDBJ whole genome shotgun (WGS) entry which is preliminary data.</text>
</comment>
<sequence length="726" mass="86316">MEKCLSLDLSVKGFGAFNFYIQPEFTRIRSHVQNVTRSLYNENNKETFRNTCLELVSYLIKNKTPSRYYMKQKERWEGALKDWVKSFYKPLYNKFGGCFPILEEKDKNLLELNYEALNFCDEMKKKKAGIQCLTRKHAISDSCDETCSRKINEYNAWIQNENMKFNKKKMLIESNCKKILPKFPTNKCDIHNPKTFSELPTCIVKHALTTSQQDSPEKKTSISDDGQPVDSIPSDSKVTKEQDSNIPHGKQEQHVQQDLQTQTEELHSTEVSGTQDDSKKIQDPQPRKEQTLAASENEKEISPDDSTFPSKQEAPVVPLSFETTPSIPASIPAPLSRTPSLPHISSGMFKKKKKIKRKQMKFLRIKVPSRFDRKSKFFTDDHLEHPIYNDEEIIKKIKINERKKKVNLSKQKKDRSKTIIEVHMEVLEECRNAEWEKNKEEFLKILIDEFTKKEYNAYPNLTNDDLITENIKNGNNIAKQNILWNKWIERHRYISEKLKKQYWFNNLKNEWKKELACMQEIEEIKKKSSNEKYEISVIEREKDPWKQWISKKSILIEQYLEQDFFQRFEEDFHNISDEYVNEDTKNYVTLINIEELQKKENYEELYKYIKKKLLAKLCIFVLLTILEECKKEVNFENRESYLDSCINEWKIEENADKKPEITENLIKVSDDFPENRLSNKIHHYTEEDDFKRRMEEWIREDDTYVNSIGKDAIIDKYNEIAEKYFL</sequence>
<accession>A0ACB9YCH3</accession>